<comment type="caution">
    <text evidence="1">The sequence shown here is derived from an EMBL/GenBank/DDBJ whole genome shotgun (WGS) entry which is preliminary data.</text>
</comment>
<gene>
    <name evidence="1" type="ORF">BdWA1_003143</name>
</gene>
<sequence length="124" mass="14246">MEMLIIQQNFNCPNHVEKLLCIMRLTLLMLLMLSEFHVNMHVDFIHADHLESLTPLLANAPIILVSQFAKIRRGLERMHVRGSNGDLQVMAYEHDRSYKELSMANSSGMKLSLTQSLDKLLKNV</sequence>
<name>A0AAD9PJ73_9APIC</name>
<evidence type="ECO:0000313" key="2">
    <source>
        <dbReference type="Proteomes" id="UP001214638"/>
    </source>
</evidence>
<dbReference type="Proteomes" id="UP001214638">
    <property type="component" value="Unassembled WGS sequence"/>
</dbReference>
<evidence type="ECO:0000313" key="1">
    <source>
        <dbReference type="EMBL" id="KAK2195467.1"/>
    </source>
</evidence>
<dbReference type="EMBL" id="JALLKP010000004">
    <property type="protein sequence ID" value="KAK2195467.1"/>
    <property type="molecule type" value="Genomic_DNA"/>
</dbReference>
<dbReference type="GeneID" id="94337440"/>
<proteinExistence type="predicted"/>
<accession>A0AAD9PJ73</accession>
<organism evidence="1 2">
    <name type="scientific">Babesia duncani</name>
    <dbReference type="NCBI Taxonomy" id="323732"/>
    <lineage>
        <taxon>Eukaryota</taxon>
        <taxon>Sar</taxon>
        <taxon>Alveolata</taxon>
        <taxon>Apicomplexa</taxon>
        <taxon>Aconoidasida</taxon>
        <taxon>Piroplasmida</taxon>
        <taxon>Babesiidae</taxon>
        <taxon>Babesia</taxon>
    </lineage>
</organism>
<keyword evidence="2" id="KW-1185">Reference proteome</keyword>
<dbReference type="KEGG" id="bdw:94337440"/>
<dbReference type="AlphaFoldDB" id="A0AAD9PJ73"/>
<protein>
    <submittedName>
        <fullName evidence="1">Uncharacterized protein</fullName>
    </submittedName>
</protein>
<dbReference type="RefSeq" id="XP_067802310.1">
    <property type="nucleotide sequence ID" value="XM_067948159.1"/>
</dbReference>
<reference evidence="1" key="1">
    <citation type="journal article" date="2023" name="Nat. Microbiol.">
        <title>Babesia duncani multi-omics identifies virulence factors and drug targets.</title>
        <authorList>
            <person name="Singh P."/>
            <person name="Lonardi S."/>
            <person name="Liang Q."/>
            <person name="Vydyam P."/>
            <person name="Khabirova E."/>
            <person name="Fang T."/>
            <person name="Gihaz S."/>
            <person name="Thekkiniath J."/>
            <person name="Munshi M."/>
            <person name="Abel S."/>
            <person name="Ciampossin L."/>
            <person name="Batugedara G."/>
            <person name="Gupta M."/>
            <person name="Lu X.M."/>
            <person name="Lenz T."/>
            <person name="Chakravarty S."/>
            <person name="Cornillot E."/>
            <person name="Hu Y."/>
            <person name="Ma W."/>
            <person name="Gonzalez L.M."/>
            <person name="Sanchez S."/>
            <person name="Estrada K."/>
            <person name="Sanchez-Flores A."/>
            <person name="Montero E."/>
            <person name="Harb O.S."/>
            <person name="Le Roch K.G."/>
            <person name="Mamoun C.B."/>
        </authorList>
    </citation>
    <scope>NUCLEOTIDE SEQUENCE</scope>
    <source>
        <strain evidence="1">WA1</strain>
    </source>
</reference>